<accession>A0A0F9G548</accession>
<reference evidence="1" key="1">
    <citation type="journal article" date="2015" name="Nature">
        <title>Complex archaea that bridge the gap between prokaryotes and eukaryotes.</title>
        <authorList>
            <person name="Spang A."/>
            <person name="Saw J.H."/>
            <person name="Jorgensen S.L."/>
            <person name="Zaremba-Niedzwiedzka K."/>
            <person name="Martijn J."/>
            <person name="Lind A.E."/>
            <person name="van Eijk R."/>
            <person name="Schleper C."/>
            <person name="Guy L."/>
            <person name="Ettema T.J."/>
        </authorList>
    </citation>
    <scope>NUCLEOTIDE SEQUENCE</scope>
</reference>
<comment type="caution">
    <text evidence="1">The sequence shown here is derived from an EMBL/GenBank/DDBJ whole genome shotgun (WGS) entry which is preliminary data.</text>
</comment>
<protein>
    <submittedName>
        <fullName evidence="1">Uncharacterized protein</fullName>
    </submittedName>
</protein>
<evidence type="ECO:0000313" key="1">
    <source>
        <dbReference type="EMBL" id="KKL93869.1"/>
    </source>
</evidence>
<proteinExistence type="predicted"/>
<dbReference type="EMBL" id="LAZR01019077">
    <property type="protein sequence ID" value="KKL93869.1"/>
    <property type="molecule type" value="Genomic_DNA"/>
</dbReference>
<gene>
    <name evidence="1" type="ORF">LCGC14_1870370</name>
</gene>
<sequence>MALSAPVKVLLIVVYTAAVAAGAFGIGYAVFDSGDEDGDVAQGIQDGRIDKLADSLLDRIDRCPDELSRLTRLVGQALIGHISGSDLERELRVLAGQYLACAATARAADGPRGPEAP</sequence>
<organism evidence="1">
    <name type="scientific">marine sediment metagenome</name>
    <dbReference type="NCBI Taxonomy" id="412755"/>
    <lineage>
        <taxon>unclassified sequences</taxon>
        <taxon>metagenomes</taxon>
        <taxon>ecological metagenomes</taxon>
    </lineage>
</organism>
<name>A0A0F9G548_9ZZZZ</name>
<dbReference type="AlphaFoldDB" id="A0A0F9G548"/>